<gene>
    <name evidence="2" type="ORF">CLR69_10230</name>
</gene>
<dbReference type="OrthoDB" id="9761719at2"/>
<keyword evidence="3" id="KW-1185">Reference proteome</keyword>
<comment type="caution">
    <text evidence="2">The sequence shown here is derived from an EMBL/GenBank/DDBJ whole genome shotgun (WGS) entry which is preliminary data.</text>
</comment>
<sequence length="65" mass="7445">MREGKLAVGQNTTARVDHHSVNAERRSPIQFQDMWFLEKLAQFDRETSTSHRKGKVGSSPHVPEK</sequence>
<protein>
    <submittedName>
        <fullName evidence="2">Catalase</fullName>
    </submittedName>
</protein>
<evidence type="ECO:0000256" key="1">
    <source>
        <dbReference type="SAM" id="MobiDB-lite"/>
    </source>
</evidence>
<feature type="region of interest" description="Disordered" evidence="1">
    <location>
        <begin position="44"/>
        <end position="65"/>
    </location>
</feature>
<dbReference type="GO" id="GO:0020037">
    <property type="term" value="F:heme binding"/>
    <property type="evidence" value="ECO:0007669"/>
    <property type="project" value="InterPro"/>
</dbReference>
<name>A0A9X8JK51_9GAMM</name>
<feature type="region of interest" description="Disordered" evidence="1">
    <location>
        <begin position="1"/>
        <end position="28"/>
    </location>
</feature>
<evidence type="ECO:0000313" key="2">
    <source>
        <dbReference type="EMBL" id="RYC45335.1"/>
    </source>
</evidence>
<feature type="compositionally biased region" description="Basic and acidic residues" evidence="1">
    <location>
        <begin position="15"/>
        <end position="27"/>
    </location>
</feature>
<dbReference type="SUPFAM" id="SSF56634">
    <property type="entry name" value="Heme-dependent catalase-like"/>
    <property type="match status" value="1"/>
</dbReference>
<evidence type="ECO:0000313" key="3">
    <source>
        <dbReference type="Proteomes" id="UP001138460"/>
    </source>
</evidence>
<dbReference type="InterPro" id="IPR020835">
    <property type="entry name" value="Catalase_sf"/>
</dbReference>
<dbReference type="EMBL" id="NWTM01000001">
    <property type="protein sequence ID" value="RYC45335.1"/>
    <property type="molecule type" value="Genomic_DNA"/>
</dbReference>
<proteinExistence type="predicted"/>
<dbReference type="Proteomes" id="UP001138460">
    <property type="component" value="Unassembled WGS sequence"/>
</dbReference>
<reference evidence="2 3" key="1">
    <citation type="journal article" date="2018" name="Syst. Appl. Microbiol.">
        <title>Pectobacterium zantedeschiae sp. nov. a new species of a soft rot pathogen isolated from Calla lily (Zantedeschia spp.).</title>
        <authorList>
            <person name="Waleron M."/>
            <person name="Misztak A."/>
            <person name="Waleron M."/>
            <person name="Franczuk M."/>
            <person name="Jonca J."/>
            <person name="Wielgomas B."/>
            <person name="Mikicinski A."/>
            <person name="Popovic T."/>
            <person name="Waleron K."/>
        </authorList>
    </citation>
    <scope>NUCLEOTIDE SEQUENCE [LARGE SCALE GENOMIC DNA]</scope>
    <source>
        <strain evidence="2 3">9M</strain>
    </source>
</reference>
<dbReference type="RefSeq" id="WP_129712574.1">
    <property type="nucleotide sequence ID" value="NZ_JBEHFA010000003.1"/>
</dbReference>
<dbReference type="Gene3D" id="4.10.91.20">
    <property type="match status" value="1"/>
</dbReference>
<dbReference type="AlphaFoldDB" id="A0A9X8JK51"/>
<organism evidence="2 3">
    <name type="scientific">Pectobacterium zantedeschiae</name>
    <dbReference type="NCBI Taxonomy" id="2034769"/>
    <lineage>
        <taxon>Bacteria</taxon>
        <taxon>Pseudomonadati</taxon>
        <taxon>Pseudomonadota</taxon>
        <taxon>Gammaproteobacteria</taxon>
        <taxon>Enterobacterales</taxon>
        <taxon>Pectobacteriaceae</taxon>
        <taxon>Pectobacterium</taxon>
    </lineage>
</organism>
<accession>A0A9X8JK51</accession>